<reference evidence="1" key="1">
    <citation type="submission" date="2021-06" db="EMBL/GenBank/DDBJ databases">
        <title>Parelaphostrongylus tenuis whole genome reference sequence.</title>
        <authorList>
            <person name="Garwood T.J."/>
            <person name="Larsen P.A."/>
            <person name="Fountain-Jones N.M."/>
            <person name="Garbe J.R."/>
            <person name="Macchietto M.G."/>
            <person name="Kania S.A."/>
            <person name="Gerhold R.W."/>
            <person name="Richards J.E."/>
            <person name="Wolf T.M."/>
        </authorList>
    </citation>
    <scope>NUCLEOTIDE SEQUENCE</scope>
    <source>
        <strain evidence="1">MNPRO001-30</strain>
        <tissue evidence="1">Meninges</tissue>
    </source>
</reference>
<accession>A0AAD5QXJ5</accession>
<proteinExistence type="predicted"/>
<dbReference type="AlphaFoldDB" id="A0AAD5QXJ5"/>
<evidence type="ECO:0000313" key="1">
    <source>
        <dbReference type="EMBL" id="KAJ1365832.1"/>
    </source>
</evidence>
<sequence length="76" mass="8969">MSHRRLLKSPSTVFLHGMANCSAGNDIHQSSRLAQLRTPNSYHLRDPEKHTSLVKHRRADHIVRRIDDRWTKRFVE</sequence>
<gene>
    <name evidence="1" type="ORF">KIN20_026273</name>
</gene>
<dbReference type="EMBL" id="JAHQIW010005370">
    <property type="protein sequence ID" value="KAJ1365832.1"/>
    <property type="molecule type" value="Genomic_DNA"/>
</dbReference>
<evidence type="ECO:0000313" key="2">
    <source>
        <dbReference type="Proteomes" id="UP001196413"/>
    </source>
</evidence>
<comment type="caution">
    <text evidence="1">The sequence shown here is derived from an EMBL/GenBank/DDBJ whole genome shotgun (WGS) entry which is preliminary data.</text>
</comment>
<protein>
    <submittedName>
        <fullName evidence="1">Uncharacterized protein</fullName>
    </submittedName>
</protein>
<organism evidence="1 2">
    <name type="scientific">Parelaphostrongylus tenuis</name>
    <name type="common">Meningeal worm</name>
    <dbReference type="NCBI Taxonomy" id="148309"/>
    <lineage>
        <taxon>Eukaryota</taxon>
        <taxon>Metazoa</taxon>
        <taxon>Ecdysozoa</taxon>
        <taxon>Nematoda</taxon>
        <taxon>Chromadorea</taxon>
        <taxon>Rhabditida</taxon>
        <taxon>Rhabditina</taxon>
        <taxon>Rhabditomorpha</taxon>
        <taxon>Strongyloidea</taxon>
        <taxon>Metastrongylidae</taxon>
        <taxon>Parelaphostrongylus</taxon>
    </lineage>
</organism>
<keyword evidence="2" id="KW-1185">Reference proteome</keyword>
<dbReference type="Proteomes" id="UP001196413">
    <property type="component" value="Unassembled WGS sequence"/>
</dbReference>
<name>A0AAD5QXJ5_PARTN</name>